<dbReference type="Pfam" id="PF01479">
    <property type="entry name" value="S4"/>
    <property type="match status" value="1"/>
</dbReference>
<feature type="domain" description="RNA-binding S4" evidence="7">
    <location>
        <begin position="42"/>
        <end position="106"/>
    </location>
</feature>
<evidence type="ECO:0000256" key="5">
    <source>
        <dbReference type="ARBA" id="ARBA00023274"/>
    </source>
</evidence>
<dbReference type="GeneID" id="10446916"/>
<evidence type="ECO:0000313" key="8">
    <source>
        <dbReference type="EMBL" id="AEA38690.1"/>
    </source>
</evidence>
<dbReference type="Pfam" id="PF16121">
    <property type="entry name" value="40S_S4_C"/>
    <property type="match status" value="1"/>
</dbReference>
<dbReference type="SMART" id="SM00363">
    <property type="entry name" value="S4"/>
    <property type="match status" value="1"/>
</dbReference>
<dbReference type="FunFam" id="3.10.290.10:FF:000002">
    <property type="entry name" value="40S ribosomal protein S4"/>
    <property type="match status" value="1"/>
</dbReference>
<accession>F2HH94</accession>
<evidence type="ECO:0000256" key="1">
    <source>
        <dbReference type="ARBA" id="ARBA00007500"/>
    </source>
</evidence>
<dbReference type="InterPro" id="IPR041982">
    <property type="entry name" value="Ribosomal_eS4_KOW"/>
</dbReference>
<dbReference type="PROSITE" id="PS00528">
    <property type="entry name" value="RIBOSOMAL_S4E"/>
    <property type="match status" value="1"/>
</dbReference>
<dbReference type="CDD" id="cd06087">
    <property type="entry name" value="KOW_RPS4"/>
    <property type="match status" value="1"/>
</dbReference>
<organism evidence="8 9">
    <name type="scientific">Cryptomonas paramaecium</name>
    <dbReference type="NCBI Taxonomy" id="2898"/>
    <lineage>
        <taxon>Eukaryota</taxon>
        <taxon>Cryptophyceae</taxon>
        <taxon>Cryptomonadales</taxon>
        <taxon>Cryptomonadaceae</taxon>
        <taxon>Cryptomonas</taxon>
    </lineage>
</organism>
<evidence type="ECO:0000256" key="6">
    <source>
        <dbReference type="PIRNR" id="PIRNR002116"/>
    </source>
</evidence>
<dbReference type="AlphaFoldDB" id="F2HH94"/>
<dbReference type="GO" id="GO:0022627">
    <property type="term" value="C:cytosolic small ribosomal subunit"/>
    <property type="evidence" value="ECO:0007669"/>
    <property type="project" value="TreeGrafter"/>
</dbReference>
<dbReference type="PANTHER" id="PTHR11581">
    <property type="entry name" value="30S/40S RIBOSOMAL PROTEIN S4"/>
    <property type="match status" value="1"/>
</dbReference>
<dbReference type="GO" id="GO:0003735">
    <property type="term" value="F:structural constituent of ribosome"/>
    <property type="evidence" value="ECO:0007669"/>
    <property type="project" value="UniProtKB-UniRule"/>
</dbReference>
<dbReference type="RefSeq" id="XP_003239588.1">
    <property type="nucleotide sequence ID" value="XM_003239540.1"/>
</dbReference>
<protein>
    <recommendedName>
        <fullName evidence="6">40S ribosomal protein S4</fullName>
    </recommendedName>
</protein>
<dbReference type="PROSITE" id="PS50889">
    <property type="entry name" value="S4"/>
    <property type="match status" value="1"/>
</dbReference>
<dbReference type="InterPro" id="IPR038237">
    <property type="entry name" value="Ribosomal_eS4_central_sf"/>
</dbReference>
<proteinExistence type="inferred from homology"/>
<comment type="similarity">
    <text evidence="1 6">Belongs to the eukaryotic ribosomal protein eS4 family.</text>
</comment>
<keyword evidence="5 6" id="KW-0687">Ribonucleoprotein</keyword>
<dbReference type="InterPro" id="IPR013843">
    <property type="entry name" value="Ribosomal_eS4_N"/>
</dbReference>
<dbReference type="SMR" id="F2HH94"/>
<keyword evidence="4 6" id="KW-0689">Ribosomal protein</keyword>
<dbReference type="Pfam" id="PF00900">
    <property type="entry name" value="Ribosomal_S4e"/>
    <property type="match status" value="1"/>
</dbReference>
<dbReference type="InterPro" id="IPR000876">
    <property type="entry name" value="Ribosomal_eS4"/>
</dbReference>
<evidence type="ECO:0000256" key="3">
    <source>
        <dbReference type="ARBA" id="ARBA00022884"/>
    </source>
</evidence>
<dbReference type="InterPro" id="IPR013845">
    <property type="entry name" value="Ribosomal_eS4_central_region"/>
</dbReference>
<evidence type="ECO:0000256" key="4">
    <source>
        <dbReference type="ARBA" id="ARBA00022980"/>
    </source>
</evidence>
<evidence type="ECO:0000313" key="9">
    <source>
        <dbReference type="Proteomes" id="UP000243423"/>
    </source>
</evidence>
<evidence type="ECO:0000259" key="7">
    <source>
        <dbReference type="SMART" id="SM00363"/>
    </source>
</evidence>
<reference evidence="8 9" key="1">
    <citation type="journal article" date="2011" name="Genome Biol. Evol.">
        <title>Complete nucleomorph genome sequence of the nonphotosynthetic alga Cryptomonas paramecium reveals a core nucleomorph gene set.</title>
        <authorList>
            <person name="Tanifuji G."/>
            <person name="Onodera N.T."/>
            <person name="Wheeler T.J."/>
            <person name="Dlutek M."/>
            <person name="Donaher N."/>
            <person name="Archibald J.M."/>
        </authorList>
    </citation>
    <scope>NUCLEOTIDE SEQUENCE [LARGE SCALE GENOMIC DNA]</scope>
    <source>
        <strain evidence="8 9">CCAP977/2A</strain>
    </source>
</reference>
<dbReference type="Pfam" id="PF08071">
    <property type="entry name" value="RS4NT"/>
    <property type="match status" value="1"/>
</dbReference>
<keyword evidence="8" id="KW-0542">Nucleomorph</keyword>
<keyword evidence="2 6" id="KW-0699">rRNA-binding</keyword>
<sequence length="242" mass="27843">MAHGLKKHLKRLKAPKKWALSKLDGIFAPKIKSGPHKKENSYPLSLILRNKLKYAVNTREVIQILSQKMIYVDGKVRTQKNYPVGIMDIISIKKTKEIFRLLYDSIGSFTLHRIGKNESSIKICKVISVKIGNMGIPYIVTHDGRTIRYPDPVIKSNDSVIFNIFKKKIIDFIKFDIGSLCIVTGGYNTGKVGIIYYKEKYYNNQEMIYLKNFEENQFFTKISNVFIIGKGNKSFISLPKRI</sequence>
<dbReference type="HAMAP" id="MF_00485">
    <property type="entry name" value="Ribosomal_eS4"/>
    <property type="match status" value="1"/>
</dbReference>
<dbReference type="InterPro" id="IPR002942">
    <property type="entry name" value="S4_RNA-bd"/>
</dbReference>
<dbReference type="GO" id="GO:0019843">
    <property type="term" value="F:rRNA binding"/>
    <property type="evidence" value="ECO:0007669"/>
    <property type="project" value="UniProtKB-UniRule"/>
</dbReference>
<dbReference type="InterPro" id="IPR032277">
    <property type="entry name" value="Ribosomal_eS4_C"/>
</dbReference>
<dbReference type="GO" id="GO:0006412">
    <property type="term" value="P:translation"/>
    <property type="evidence" value="ECO:0007669"/>
    <property type="project" value="InterPro"/>
</dbReference>
<evidence type="ECO:0000256" key="2">
    <source>
        <dbReference type="ARBA" id="ARBA00022730"/>
    </source>
</evidence>
<dbReference type="PIRSF" id="PIRSF002116">
    <property type="entry name" value="Ribosomal_S4"/>
    <property type="match status" value="1"/>
</dbReference>
<geneLocation type="nucleomorph" evidence="8"/>
<dbReference type="FunFam" id="2.40.50.740:FF:000001">
    <property type="entry name" value="40S ribosomal protein S4"/>
    <property type="match status" value="1"/>
</dbReference>
<dbReference type="Gene3D" id="2.40.50.740">
    <property type="match status" value="1"/>
</dbReference>
<dbReference type="Proteomes" id="UP000243423">
    <property type="component" value="Nucleomorph 1"/>
</dbReference>
<keyword evidence="3 6" id="KW-0694">RNA-binding</keyword>
<name>F2HH94_9CRYP</name>
<dbReference type="CDD" id="cd00165">
    <property type="entry name" value="S4"/>
    <property type="match status" value="1"/>
</dbReference>
<dbReference type="InterPro" id="IPR036986">
    <property type="entry name" value="S4_RNA-bd_sf"/>
</dbReference>
<dbReference type="InterPro" id="IPR014722">
    <property type="entry name" value="Rib_uL2_dom2"/>
</dbReference>
<dbReference type="PANTHER" id="PTHR11581:SF0">
    <property type="entry name" value="SMALL RIBOSOMAL SUBUNIT PROTEIN ES4"/>
    <property type="match status" value="1"/>
</dbReference>
<dbReference type="Gene3D" id="3.10.290.10">
    <property type="entry name" value="RNA-binding S4 domain"/>
    <property type="match status" value="1"/>
</dbReference>
<gene>
    <name evidence="8" type="primary">rps4</name>
    <name evidence="8" type="ORF">CPARA_1gp032</name>
</gene>
<dbReference type="InterPro" id="IPR018199">
    <property type="entry name" value="Ribosomal_eS4_N_CS"/>
</dbReference>
<dbReference type="Gene3D" id="2.30.30.30">
    <property type="match status" value="1"/>
</dbReference>
<dbReference type="EMBL" id="CP002172">
    <property type="protein sequence ID" value="AEA38690.1"/>
    <property type="molecule type" value="Genomic_DNA"/>
</dbReference>